<dbReference type="Gene3D" id="3.30.40.10">
    <property type="entry name" value="Zinc/RING finger domain, C3HC4 (zinc finger)"/>
    <property type="match status" value="1"/>
</dbReference>
<sequence length="312" mass="35745">MAIQAQLYPENHGFPLCGSQDWIMDNNGCGGGGGGGSGIGYGGFNYFCFNLQQKQQLQQQQRVQQLQNQQQRNQNLFFDNMASTLKNNPNINTINNNSHQSMLYPQSIASQFEKQNQEIDHYIRIQNERLRLVLQEQRKQHLASLVKKIEAKTSTLLRQKDEEIAQAVNRTMELEDFLRRLEAENQAWQRVAQENEAMVVSLNNTLEQVKERAPFGFYSNGAEDCESCCYVNREQEEEVLQEKTEENRGVEGCEIEEQRKMTMVCKGCNSRSSCMLFLPCRHLCSCKACEPLLDSCPVCTMEKKASIEALIF</sequence>
<evidence type="ECO:0000256" key="1">
    <source>
        <dbReference type="ARBA" id="ARBA00022723"/>
    </source>
</evidence>
<proteinExistence type="predicted"/>
<dbReference type="Pfam" id="PF13920">
    <property type="entry name" value="zf-C3HC4_3"/>
    <property type="match status" value="1"/>
</dbReference>
<evidence type="ECO:0000256" key="4">
    <source>
        <dbReference type="SAM" id="Coils"/>
    </source>
</evidence>
<dbReference type="PANTHER" id="PTHR42647">
    <property type="entry name" value="SBP (S-RIBONUCLEASE BINDING PROTEIN) FAMILY PROTEIN"/>
    <property type="match status" value="1"/>
</dbReference>
<dbReference type="InterPro" id="IPR013083">
    <property type="entry name" value="Znf_RING/FYVE/PHD"/>
</dbReference>
<name>A0A2N9ISE7_FAGSY</name>
<keyword evidence="2" id="KW-0863">Zinc-finger</keyword>
<dbReference type="AlphaFoldDB" id="A0A2N9ISE7"/>
<dbReference type="GO" id="GO:0008270">
    <property type="term" value="F:zinc ion binding"/>
    <property type="evidence" value="ECO:0007669"/>
    <property type="project" value="UniProtKB-KW"/>
</dbReference>
<evidence type="ECO:0000256" key="3">
    <source>
        <dbReference type="ARBA" id="ARBA00022833"/>
    </source>
</evidence>
<dbReference type="EMBL" id="OIVN01006181">
    <property type="protein sequence ID" value="SPD27130.1"/>
    <property type="molecule type" value="Genomic_DNA"/>
</dbReference>
<dbReference type="PIRSF" id="PIRSF036836">
    <property type="entry name" value="RNase_bind_SBP1"/>
    <property type="match status" value="1"/>
</dbReference>
<evidence type="ECO:0000313" key="5">
    <source>
        <dbReference type="EMBL" id="SPD27130.1"/>
    </source>
</evidence>
<organism evidence="5">
    <name type="scientific">Fagus sylvatica</name>
    <name type="common">Beechnut</name>
    <dbReference type="NCBI Taxonomy" id="28930"/>
    <lineage>
        <taxon>Eukaryota</taxon>
        <taxon>Viridiplantae</taxon>
        <taxon>Streptophyta</taxon>
        <taxon>Embryophyta</taxon>
        <taxon>Tracheophyta</taxon>
        <taxon>Spermatophyta</taxon>
        <taxon>Magnoliopsida</taxon>
        <taxon>eudicotyledons</taxon>
        <taxon>Gunneridae</taxon>
        <taxon>Pentapetalae</taxon>
        <taxon>rosids</taxon>
        <taxon>fabids</taxon>
        <taxon>Fagales</taxon>
        <taxon>Fagaceae</taxon>
        <taxon>Fagus</taxon>
    </lineage>
</organism>
<evidence type="ECO:0000256" key="2">
    <source>
        <dbReference type="ARBA" id="ARBA00022771"/>
    </source>
</evidence>
<keyword evidence="1" id="KW-0479">Metal-binding</keyword>
<feature type="coiled-coil region" evidence="4">
    <location>
        <begin position="164"/>
        <end position="212"/>
    </location>
</feature>
<accession>A0A2N9ISE7</accession>
<dbReference type="GO" id="GO:0004842">
    <property type="term" value="F:ubiquitin-protein transferase activity"/>
    <property type="evidence" value="ECO:0007669"/>
    <property type="project" value="TreeGrafter"/>
</dbReference>
<evidence type="ECO:0008006" key="6">
    <source>
        <dbReference type="Google" id="ProtNLM"/>
    </source>
</evidence>
<gene>
    <name evidence="5" type="ORF">FSB_LOCUS55012</name>
</gene>
<reference evidence="5" key="1">
    <citation type="submission" date="2018-02" db="EMBL/GenBank/DDBJ databases">
        <authorList>
            <person name="Cohen D.B."/>
            <person name="Kent A.D."/>
        </authorList>
    </citation>
    <scope>NUCLEOTIDE SEQUENCE</scope>
</reference>
<protein>
    <recommendedName>
        <fullName evidence="6">RING-type domain-containing protein</fullName>
    </recommendedName>
</protein>
<dbReference type="PANTHER" id="PTHR42647:SF6">
    <property type="entry name" value="RING-TYPE DOMAIN-CONTAINING PROTEIN"/>
    <property type="match status" value="1"/>
</dbReference>
<keyword evidence="4" id="KW-0175">Coiled coil</keyword>
<keyword evidence="3" id="KW-0862">Zinc</keyword>